<comment type="caution">
    <text evidence="1">The sequence shown here is derived from an EMBL/GenBank/DDBJ whole genome shotgun (WGS) entry which is preliminary data.</text>
</comment>
<accession>A0ACC2Q0K4</accession>
<dbReference type="Proteomes" id="UP001231649">
    <property type="component" value="Chromosome 32"/>
</dbReference>
<reference evidence="1" key="1">
    <citation type="submission" date="2023-03" db="EMBL/GenBank/DDBJ databases">
        <title>Chromosome-level genomes of two armyworms, Mythimna separata and Mythimna loreyi, provide insights into the biosynthesis and reception of sex pheromones.</title>
        <authorList>
            <person name="Zhao H."/>
        </authorList>
    </citation>
    <scope>NUCLEOTIDE SEQUENCE</scope>
    <source>
        <strain evidence="1">BeijingLab</strain>
    </source>
</reference>
<sequence length="327" mass="37570">MPRTMRSPPARSANTESILDTQSEPDLSTNIPIFRVIMDHSANITARPGKRFRSNESCEEREDKLEQLKSMLLSWKADQDVILNKLIAEVAELKQQNLSIQKSNADIETSMRFTNALYEDMKARIETLELERQGFRELLCDLESRGSVQTIAALEARIDSMEQHARQCNIEICNVPDKRNENLLTIMESIGTIINYPVSQNDILSIHRVPHALQQDKKPKNIIVKLKSRIIRDNFLSAYRKKKSIKTDELGLPGTIFSVFINEHLTLKSKALFRKCKELAGKKINMFKYVWVKNGTILVRERDGVPAFAVRCEYDLNKITRTDKTHV</sequence>
<evidence type="ECO:0000313" key="1">
    <source>
        <dbReference type="EMBL" id="KAJ8704262.1"/>
    </source>
</evidence>
<gene>
    <name evidence="1" type="ORF">PYW08_012986</name>
</gene>
<evidence type="ECO:0000313" key="2">
    <source>
        <dbReference type="Proteomes" id="UP001231649"/>
    </source>
</evidence>
<dbReference type="EMBL" id="CM056808">
    <property type="protein sequence ID" value="KAJ8704262.1"/>
    <property type="molecule type" value="Genomic_DNA"/>
</dbReference>
<name>A0ACC2Q0K4_9NEOP</name>
<organism evidence="1 2">
    <name type="scientific">Mythimna loreyi</name>
    <dbReference type="NCBI Taxonomy" id="667449"/>
    <lineage>
        <taxon>Eukaryota</taxon>
        <taxon>Metazoa</taxon>
        <taxon>Ecdysozoa</taxon>
        <taxon>Arthropoda</taxon>
        <taxon>Hexapoda</taxon>
        <taxon>Insecta</taxon>
        <taxon>Pterygota</taxon>
        <taxon>Neoptera</taxon>
        <taxon>Endopterygota</taxon>
        <taxon>Lepidoptera</taxon>
        <taxon>Glossata</taxon>
        <taxon>Ditrysia</taxon>
        <taxon>Noctuoidea</taxon>
        <taxon>Noctuidae</taxon>
        <taxon>Noctuinae</taxon>
        <taxon>Hadenini</taxon>
        <taxon>Mythimna</taxon>
    </lineage>
</organism>
<protein>
    <submittedName>
        <fullName evidence="1">Uncharacterized protein</fullName>
    </submittedName>
</protein>
<proteinExistence type="predicted"/>
<keyword evidence="2" id="KW-1185">Reference proteome</keyword>